<feature type="region of interest" description="Disordered" evidence="1">
    <location>
        <begin position="1"/>
        <end position="78"/>
    </location>
</feature>
<evidence type="ECO:0000313" key="3">
    <source>
        <dbReference type="Proteomes" id="UP001359485"/>
    </source>
</evidence>
<accession>A0ABR1BAX8</accession>
<feature type="compositionally biased region" description="Basic residues" evidence="1">
    <location>
        <begin position="27"/>
        <end position="38"/>
    </location>
</feature>
<evidence type="ECO:0000313" key="2">
    <source>
        <dbReference type="EMBL" id="KAK6637487.1"/>
    </source>
</evidence>
<keyword evidence="3" id="KW-1185">Reference proteome</keyword>
<dbReference type="EMBL" id="JAWJWF010000002">
    <property type="protein sequence ID" value="KAK6637487.1"/>
    <property type="molecule type" value="Genomic_DNA"/>
</dbReference>
<protein>
    <recommendedName>
        <fullName evidence="4">Reverse transcriptase zinc-binding domain-containing protein</fullName>
    </recommendedName>
</protein>
<name>A0ABR1BAX8_POLSC</name>
<organism evidence="2 3">
    <name type="scientific">Polyplax serrata</name>
    <name type="common">Common mouse louse</name>
    <dbReference type="NCBI Taxonomy" id="468196"/>
    <lineage>
        <taxon>Eukaryota</taxon>
        <taxon>Metazoa</taxon>
        <taxon>Ecdysozoa</taxon>
        <taxon>Arthropoda</taxon>
        <taxon>Hexapoda</taxon>
        <taxon>Insecta</taxon>
        <taxon>Pterygota</taxon>
        <taxon>Neoptera</taxon>
        <taxon>Paraneoptera</taxon>
        <taxon>Psocodea</taxon>
        <taxon>Troctomorpha</taxon>
        <taxon>Phthiraptera</taxon>
        <taxon>Anoplura</taxon>
        <taxon>Polyplacidae</taxon>
        <taxon>Polyplax</taxon>
    </lineage>
</organism>
<comment type="caution">
    <text evidence="2">The sequence shown here is derived from an EMBL/GenBank/DDBJ whole genome shotgun (WGS) entry which is preliminary data.</text>
</comment>
<evidence type="ECO:0000256" key="1">
    <source>
        <dbReference type="SAM" id="MobiDB-lite"/>
    </source>
</evidence>
<dbReference type="Proteomes" id="UP001359485">
    <property type="component" value="Unassembled WGS sequence"/>
</dbReference>
<gene>
    <name evidence="2" type="ORF">RUM44_007904</name>
</gene>
<evidence type="ECO:0008006" key="4">
    <source>
        <dbReference type="Google" id="ProtNLM"/>
    </source>
</evidence>
<sequence length="215" mass="24761">MSESENQKAPAQGHSRLHATQDDSKTNRKGNFRQRFGKAPRNSPNTIITGSRPMAPLTEVPPPKHLTSETTPLSCGPPRLLSVSRAGEHIRSIWPDVRVRMEYKDLRCGFLLSQVWSGHGWFKAKLAARNIVKDGKECLWCGGEEDDVDHAVWECRQNRETRTAIIRYLEEVMRMREESLRVRGYKMSSLVQDEDTEDEEERQVRIRWTCQGDRG</sequence>
<proteinExistence type="predicted"/>
<reference evidence="2 3" key="1">
    <citation type="submission" date="2023-09" db="EMBL/GenBank/DDBJ databases">
        <title>Genomes of two closely related lineages of the louse Polyplax serrata with different host specificities.</title>
        <authorList>
            <person name="Martinu J."/>
            <person name="Tarabai H."/>
            <person name="Stefka J."/>
            <person name="Hypsa V."/>
        </authorList>
    </citation>
    <scope>NUCLEOTIDE SEQUENCE [LARGE SCALE GENOMIC DNA]</scope>
    <source>
        <strain evidence="2">98ZLc_SE</strain>
    </source>
</reference>